<dbReference type="GO" id="GO:0005975">
    <property type="term" value="P:carbohydrate metabolic process"/>
    <property type="evidence" value="ECO:0007669"/>
    <property type="project" value="InterPro"/>
</dbReference>
<dbReference type="Pfam" id="PF00722">
    <property type="entry name" value="Glyco_hydro_16"/>
    <property type="match status" value="1"/>
</dbReference>
<proteinExistence type="predicted"/>
<protein>
    <recommendedName>
        <fullName evidence="1">GH16 domain-containing protein</fullName>
    </recommendedName>
</protein>
<dbReference type="AlphaFoldDB" id="A0A919SVI4"/>
<evidence type="ECO:0000313" key="2">
    <source>
        <dbReference type="EMBL" id="GIM79130.1"/>
    </source>
</evidence>
<dbReference type="Proteomes" id="UP000680865">
    <property type="component" value="Unassembled WGS sequence"/>
</dbReference>
<feature type="domain" description="GH16" evidence="1">
    <location>
        <begin position="92"/>
        <end position="337"/>
    </location>
</feature>
<dbReference type="GO" id="GO:0004553">
    <property type="term" value="F:hydrolase activity, hydrolyzing O-glycosyl compounds"/>
    <property type="evidence" value="ECO:0007669"/>
    <property type="project" value="InterPro"/>
</dbReference>
<comment type="caution">
    <text evidence="2">The sequence shown here is derived from an EMBL/GenBank/DDBJ whole genome shotgun (WGS) entry which is preliminary data.</text>
</comment>
<sequence>MQTGLQPGFSFVIAWITAHSPRIPTDFARNGVFTTRADIDGGSHMEQKSTLAGSMNSVRRSSRWKLASAVTVAALALTSMVNVSAADAATSTGTAAAVLPSGQAMPVGNINAWKQIFSDDFNQNVPLGSFPAAVSNKWGAYADGWTDTSKNGTYAPSKVISVKNGVMDMNIRTEGGKSLVSAPVPKINGANAGEGQLYGRYAVRFRSDKLAGYKIAWLLWPDSDQWGEGEIDFPEADLDGKIWGFMHHKNKPMDQDWYETKSATNAWHTAVLEWHPNYVRYLLDGVQIGKSTDVTKIPSTPMHWVLQTETNLDGVKPGAAVAGHLQIDWVAVYKLQR</sequence>
<name>A0A919SVI4_9ACTN</name>
<reference evidence="2" key="1">
    <citation type="submission" date="2021-03" db="EMBL/GenBank/DDBJ databases">
        <title>Whole genome shotgun sequence of Actinoplanes consettensis NBRC 14913.</title>
        <authorList>
            <person name="Komaki H."/>
            <person name="Tamura T."/>
        </authorList>
    </citation>
    <scope>NUCLEOTIDE SEQUENCE</scope>
    <source>
        <strain evidence="2">NBRC 14913</strain>
    </source>
</reference>
<keyword evidence="3" id="KW-1185">Reference proteome</keyword>
<accession>A0A919SVI4</accession>
<dbReference type="PROSITE" id="PS51762">
    <property type="entry name" value="GH16_2"/>
    <property type="match status" value="1"/>
</dbReference>
<evidence type="ECO:0000313" key="3">
    <source>
        <dbReference type="Proteomes" id="UP000680865"/>
    </source>
</evidence>
<dbReference type="SUPFAM" id="SSF49899">
    <property type="entry name" value="Concanavalin A-like lectins/glucanases"/>
    <property type="match status" value="1"/>
</dbReference>
<gene>
    <name evidence="2" type="ORF">Aco04nite_63980</name>
</gene>
<dbReference type="EMBL" id="BOQP01000036">
    <property type="protein sequence ID" value="GIM79130.1"/>
    <property type="molecule type" value="Genomic_DNA"/>
</dbReference>
<dbReference type="CDD" id="cd00413">
    <property type="entry name" value="Glyco_hydrolase_16"/>
    <property type="match status" value="1"/>
</dbReference>
<dbReference type="Gene3D" id="2.60.120.200">
    <property type="match status" value="1"/>
</dbReference>
<dbReference type="InterPro" id="IPR013320">
    <property type="entry name" value="ConA-like_dom_sf"/>
</dbReference>
<evidence type="ECO:0000259" key="1">
    <source>
        <dbReference type="PROSITE" id="PS51762"/>
    </source>
</evidence>
<dbReference type="InterPro" id="IPR000757">
    <property type="entry name" value="Beta-glucanase-like"/>
</dbReference>
<organism evidence="2 3">
    <name type="scientific">Winogradskya consettensis</name>
    <dbReference type="NCBI Taxonomy" id="113560"/>
    <lineage>
        <taxon>Bacteria</taxon>
        <taxon>Bacillati</taxon>
        <taxon>Actinomycetota</taxon>
        <taxon>Actinomycetes</taxon>
        <taxon>Micromonosporales</taxon>
        <taxon>Micromonosporaceae</taxon>
        <taxon>Winogradskya</taxon>
    </lineage>
</organism>